<evidence type="ECO:0000256" key="4">
    <source>
        <dbReference type="ARBA" id="ARBA00022475"/>
    </source>
</evidence>
<feature type="domain" description="ABC transmembrane type-1" evidence="9">
    <location>
        <begin position="61"/>
        <end position="270"/>
    </location>
</feature>
<name>A0ABY2SJS6_9HYPH</name>
<dbReference type="InterPro" id="IPR000515">
    <property type="entry name" value="MetI-like"/>
</dbReference>
<dbReference type="PANTHER" id="PTHR42929:SF1">
    <property type="entry name" value="INNER MEMBRANE ABC TRANSPORTER PERMEASE PROTEIN YDCU-RELATED"/>
    <property type="match status" value="1"/>
</dbReference>
<dbReference type="Gene3D" id="1.10.3720.10">
    <property type="entry name" value="MetI-like"/>
    <property type="match status" value="1"/>
</dbReference>
<dbReference type="EMBL" id="SZPQ01000020">
    <property type="protein sequence ID" value="TKI05283.1"/>
    <property type="molecule type" value="Genomic_DNA"/>
</dbReference>
<keyword evidence="5 8" id="KW-0812">Transmembrane</keyword>
<evidence type="ECO:0000313" key="10">
    <source>
        <dbReference type="EMBL" id="TKI05283.1"/>
    </source>
</evidence>
<evidence type="ECO:0000256" key="6">
    <source>
        <dbReference type="ARBA" id="ARBA00022989"/>
    </source>
</evidence>
<keyword evidence="6 8" id="KW-1133">Transmembrane helix</keyword>
<comment type="caution">
    <text evidence="10">The sequence shown here is derived from an EMBL/GenBank/DDBJ whole genome shotgun (WGS) entry which is preliminary data.</text>
</comment>
<proteinExistence type="inferred from homology"/>
<feature type="transmembrane region" description="Helical" evidence="8">
    <location>
        <begin position="65"/>
        <end position="90"/>
    </location>
</feature>
<keyword evidence="7 8" id="KW-0472">Membrane</keyword>
<evidence type="ECO:0000256" key="3">
    <source>
        <dbReference type="ARBA" id="ARBA00022448"/>
    </source>
</evidence>
<dbReference type="SUPFAM" id="SSF161098">
    <property type="entry name" value="MetI-like"/>
    <property type="match status" value="1"/>
</dbReference>
<feature type="transmembrane region" description="Helical" evidence="8">
    <location>
        <begin position="257"/>
        <end position="286"/>
    </location>
</feature>
<organism evidence="10 11">
    <name type="scientific">Martelella alba</name>
    <dbReference type="NCBI Taxonomy" id="2590451"/>
    <lineage>
        <taxon>Bacteria</taxon>
        <taxon>Pseudomonadati</taxon>
        <taxon>Pseudomonadota</taxon>
        <taxon>Alphaproteobacteria</taxon>
        <taxon>Hyphomicrobiales</taxon>
        <taxon>Aurantimonadaceae</taxon>
        <taxon>Martelella</taxon>
    </lineage>
</organism>
<feature type="transmembrane region" description="Helical" evidence="8">
    <location>
        <begin position="194"/>
        <end position="215"/>
    </location>
</feature>
<comment type="similarity">
    <text evidence="2">Belongs to the binding-protein-dependent transport system permease family. CysTW subfamily.</text>
</comment>
<feature type="transmembrane region" description="Helical" evidence="8">
    <location>
        <begin position="160"/>
        <end position="182"/>
    </location>
</feature>
<evidence type="ECO:0000256" key="7">
    <source>
        <dbReference type="ARBA" id="ARBA00023136"/>
    </source>
</evidence>
<evidence type="ECO:0000256" key="8">
    <source>
        <dbReference type="RuleBase" id="RU363032"/>
    </source>
</evidence>
<protein>
    <submittedName>
        <fullName evidence="10">ABC transporter permease</fullName>
    </submittedName>
</protein>
<sequence>MRDLRYSALTGGPWTVVLLAFFILPIVGLIYFSLTGHNAPFPSLTNYRLIFSAGSTRPEVLVRTIATACEVVGMSAMLAIPTAYFLAIVVRSARFQAVYLTLVSATFLVGSLVRTVSWRGILGRNGLLNEVMMSLHLIDTPVMSLLYGPLAVKLSMTYNAFPFMLFTLFLAMKAIDPGIILAARDLGANAATTFWRIIIPLSAPGLWSGGILVFVPTLSTVLEPEILGGTTGRLMATDIRDQFFHALNWPMGSALTVILILVGALSVAVISLVMAFGAWLCGTLGISLGHDGRPGR</sequence>
<evidence type="ECO:0000313" key="11">
    <source>
        <dbReference type="Proteomes" id="UP000305202"/>
    </source>
</evidence>
<comment type="subcellular location">
    <subcellularLocation>
        <location evidence="1 8">Cell membrane</location>
        <topology evidence="1 8">Multi-pass membrane protein</topology>
    </subcellularLocation>
</comment>
<evidence type="ECO:0000256" key="2">
    <source>
        <dbReference type="ARBA" id="ARBA00007069"/>
    </source>
</evidence>
<dbReference type="PANTHER" id="PTHR42929">
    <property type="entry name" value="INNER MEMBRANE ABC TRANSPORTER PERMEASE PROTEIN YDCU-RELATED-RELATED"/>
    <property type="match status" value="1"/>
</dbReference>
<reference evidence="10 11" key="1">
    <citation type="submission" date="2019-04" db="EMBL/GenBank/DDBJ databases">
        <authorList>
            <person name="Li M."/>
            <person name="Gao C."/>
        </authorList>
    </citation>
    <scope>NUCLEOTIDE SEQUENCE [LARGE SCALE GENOMIC DNA]</scope>
    <source>
        <strain evidence="10 11">BGMRC 2031</strain>
    </source>
</reference>
<keyword evidence="3 8" id="KW-0813">Transport</keyword>
<evidence type="ECO:0000256" key="5">
    <source>
        <dbReference type="ARBA" id="ARBA00022692"/>
    </source>
</evidence>
<dbReference type="InterPro" id="IPR035906">
    <property type="entry name" value="MetI-like_sf"/>
</dbReference>
<gene>
    <name evidence="10" type="ORF">FCN80_14315</name>
</gene>
<dbReference type="CDD" id="cd06261">
    <property type="entry name" value="TM_PBP2"/>
    <property type="match status" value="1"/>
</dbReference>
<dbReference type="Proteomes" id="UP000305202">
    <property type="component" value="Unassembled WGS sequence"/>
</dbReference>
<keyword evidence="11" id="KW-1185">Reference proteome</keyword>
<accession>A0ABY2SJS6</accession>
<evidence type="ECO:0000259" key="9">
    <source>
        <dbReference type="PROSITE" id="PS50928"/>
    </source>
</evidence>
<dbReference type="RefSeq" id="WP_136990833.1">
    <property type="nucleotide sequence ID" value="NZ_SZPQ01000020.1"/>
</dbReference>
<feature type="transmembrane region" description="Helical" evidence="8">
    <location>
        <begin position="12"/>
        <end position="34"/>
    </location>
</feature>
<feature type="transmembrane region" description="Helical" evidence="8">
    <location>
        <begin position="97"/>
        <end position="117"/>
    </location>
</feature>
<evidence type="ECO:0000256" key="1">
    <source>
        <dbReference type="ARBA" id="ARBA00004651"/>
    </source>
</evidence>
<dbReference type="PROSITE" id="PS50928">
    <property type="entry name" value="ABC_TM1"/>
    <property type="match status" value="1"/>
</dbReference>
<dbReference type="Pfam" id="PF00528">
    <property type="entry name" value="BPD_transp_1"/>
    <property type="match status" value="1"/>
</dbReference>
<keyword evidence="4" id="KW-1003">Cell membrane</keyword>